<dbReference type="SMART" id="SM00079">
    <property type="entry name" value="PBPe"/>
    <property type="match status" value="1"/>
</dbReference>
<dbReference type="AlphaFoldDB" id="A0A430HRS0"/>
<dbReference type="Pfam" id="PF00497">
    <property type="entry name" value="SBP_bac_3"/>
    <property type="match status" value="1"/>
</dbReference>
<evidence type="ECO:0000259" key="7">
    <source>
        <dbReference type="SMART" id="SM00079"/>
    </source>
</evidence>
<dbReference type="GO" id="GO:0015276">
    <property type="term" value="F:ligand-gated monoatomic ion channel activity"/>
    <property type="evidence" value="ECO:0007669"/>
    <property type="project" value="InterPro"/>
</dbReference>
<sequence length="269" mass="28687">MPILSRRRLALTLTLGLIGAALAMPAAAADLLTTVKARGTLKIAMEGTYPPFNFKDLKTNQLAGYDVEVATLLAARLGLKPEFVTTEWSAILAGLAAGKFDVAISQVGINPKREQSFDFSEPYTYSNPQLIVRKNEKASYAGLEALKGKKLGVGQGSVYEQQAKAVPGIEVKSYPAAPEALQDLAFGRIDAALNDSLMVAYLLNHSKLPIQAGARVGNVERMGIPIRKGNPQLKAALNKALAEAQADGSLKKISLKWFGSDVSRPAAQP</sequence>
<proteinExistence type="inferred from homology"/>
<dbReference type="EMBL" id="RXLQ01000002">
    <property type="protein sequence ID" value="RSZ60213.1"/>
    <property type="molecule type" value="Genomic_DNA"/>
</dbReference>
<dbReference type="Proteomes" id="UP000278085">
    <property type="component" value="Unassembled WGS sequence"/>
</dbReference>
<dbReference type="RefSeq" id="WP_126072627.1">
    <property type="nucleotide sequence ID" value="NZ_CP051166.1"/>
</dbReference>
<dbReference type="SUPFAM" id="SSF53850">
    <property type="entry name" value="Periplasmic binding protein-like II"/>
    <property type="match status" value="1"/>
</dbReference>
<name>A0A430HRS0_9BURK</name>
<dbReference type="PROSITE" id="PS01039">
    <property type="entry name" value="SBP_BACTERIAL_3"/>
    <property type="match status" value="1"/>
</dbReference>
<dbReference type="InterPro" id="IPR001320">
    <property type="entry name" value="Iontro_rcpt_C"/>
</dbReference>
<feature type="chain" id="PRO_5019313953" evidence="5">
    <location>
        <begin position="29"/>
        <end position="269"/>
    </location>
</feature>
<comment type="subcellular location">
    <subcellularLocation>
        <location evidence="1">Cell envelope</location>
    </subcellularLocation>
</comment>
<evidence type="ECO:0000256" key="1">
    <source>
        <dbReference type="ARBA" id="ARBA00004196"/>
    </source>
</evidence>
<protein>
    <submittedName>
        <fullName evidence="8">Transporter substrate-binding domain-containing protein</fullName>
    </submittedName>
</protein>
<evidence type="ECO:0000256" key="3">
    <source>
        <dbReference type="ARBA" id="ARBA00022729"/>
    </source>
</evidence>
<organism evidence="8 9">
    <name type="scientific">Massilia atriviolacea</name>
    <dbReference type="NCBI Taxonomy" id="2495579"/>
    <lineage>
        <taxon>Bacteria</taxon>
        <taxon>Pseudomonadati</taxon>
        <taxon>Pseudomonadota</taxon>
        <taxon>Betaproteobacteria</taxon>
        <taxon>Burkholderiales</taxon>
        <taxon>Oxalobacteraceae</taxon>
        <taxon>Telluria group</taxon>
        <taxon>Massilia</taxon>
    </lineage>
</organism>
<dbReference type="PANTHER" id="PTHR35936:SF35">
    <property type="entry name" value="L-CYSTINE-BINDING PROTEIN TCYJ"/>
    <property type="match status" value="1"/>
</dbReference>
<feature type="domain" description="Ionotropic glutamate receptor C-terminal" evidence="7">
    <location>
        <begin position="40"/>
        <end position="260"/>
    </location>
</feature>
<evidence type="ECO:0000313" key="9">
    <source>
        <dbReference type="Proteomes" id="UP000278085"/>
    </source>
</evidence>
<dbReference type="InterPro" id="IPR001638">
    <property type="entry name" value="Solute-binding_3/MltF_N"/>
</dbReference>
<dbReference type="InterPro" id="IPR018313">
    <property type="entry name" value="SBP_3_CS"/>
</dbReference>
<dbReference type="SMART" id="SM00062">
    <property type="entry name" value="PBPb"/>
    <property type="match status" value="1"/>
</dbReference>
<feature type="signal peptide" evidence="5">
    <location>
        <begin position="1"/>
        <end position="28"/>
    </location>
</feature>
<evidence type="ECO:0000313" key="8">
    <source>
        <dbReference type="EMBL" id="RSZ60213.1"/>
    </source>
</evidence>
<evidence type="ECO:0000256" key="2">
    <source>
        <dbReference type="ARBA" id="ARBA00010333"/>
    </source>
</evidence>
<dbReference type="PANTHER" id="PTHR35936">
    <property type="entry name" value="MEMBRANE-BOUND LYTIC MUREIN TRANSGLYCOSYLASE F"/>
    <property type="match status" value="1"/>
</dbReference>
<dbReference type="OrthoDB" id="368476at2"/>
<dbReference type="Gene3D" id="3.40.190.10">
    <property type="entry name" value="Periplasmic binding protein-like II"/>
    <property type="match status" value="2"/>
</dbReference>
<dbReference type="GO" id="GO:0030313">
    <property type="term" value="C:cell envelope"/>
    <property type="evidence" value="ECO:0007669"/>
    <property type="project" value="UniProtKB-SubCell"/>
</dbReference>
<feature type="domain" description="Solute-binding protein family 3/N-terminal" evidence="6">
    <location>
        <begin position="40"/>
        <end position="261"/>
    </location>
</feature>
<evidence type="ECO:0000259" key="6">
    <source>
        <dbReference type="SMART" id="SM00062"/>
    </source>
</evidence>
<gene>
    <name evidence="8" type="ORF">EJB06_03530</name>
</gene>
<keyword evidence="9" id="KW-1185">Reference proteome</keyword>
<comment type="similarity">
    <text evidence="2 4">Belongs to the bacterial solute-binding protein 3 family.</text>
</comment>
<reference evidence="8 9" key="1">
    <citation type="submission" date="2018-12" db="EMBL/GenBank/DDBJ databases">
        <authorList>
            <person name="Yang E."/>
        </authorList>
    </citation>
    <scope>NUCLEOTIDE SEQUENCE [LARGE SCALE GENOMIC DNA]</scope>
    <source>
        <strain evidence="8 9">SOD</strain>
    </source>
</reference>
<dbReference type="GO" id="GO:0016020">
    <property type="term" value="C:membrane"/>
    <property type="evidence" value="ECO:0007669"/>
    <property type="project" value="InterPro"/>
</dbReference>
<comment type="caution">
    <text evidence="8">The sequence shown here is derived from an EMBL/GenBank/DDBJ whole genome shotgun (WGS) entry which is preliminary data.</text>
</comment>
<accession>A0A430HRS0</accession>
<dbReference type="InterPro" id="IPR006311">
    <property type="entry name" value="TAT_signal"/>
</dbReference>
<evidence type="ECO:0000256" key="5">
    <source>
        <dbReference type="SAM" id="SignalP"/>
    </source>
</evidence>
<evidence type="ECO:0000256" key="4">
    <source>
        <dbReference type="RuleBase" id="RU003744"/>
    </source>
</evidence>
<dbReference type="PROSITE" id="PS51318">
    <property type="entry name" value="TAT"/>
    <property type="match status" value="1"/>
</dbReference>
<keyword evidence="3 5" id="KW-0732">Signal</keyword>